<dbReference type="Proteomes" id="UP000000742">
    <property type="component" value="Chromosome"/>
</dbReference>
<evidence type="ECO:0000313" key="6">
    <source>
        <dbReference type="Proteomes" id="UP000000742"/>
    </source>
</evidence>
<dbReference type="InterPro" id="IPR036366">
    <property type="entry name" value="PGBDSf"/>
</dbReference>
<accession>B7GK40</accession>
<feature type="domain" description="LysM" evidence="4">
    <location>
        <begin position="243"/>
        <end position="287"/>
    </location>
</feature>
<dbReference type="GO" id="GO:0008745">
    <property type="term" value="F:N-acetylmuramoyl-L-alanine amidase activity"/>
    <property type="evidence" value="ECO:0007669"/>
    <property type="project" value="InterPro"/>
</dbReference>
<evidence type="ECO:0000313" key="5">
    <source>
        <dbReference type="EMBL" id="ACJ32796.1"/>
    </source>
</evidence>
<reference evidence="5 6" key="1">
    <citation type="journal article" date="2008" name="Genome Biol.">
        <title>Encapsulated in silica: genome, proteome and physiology of the thermophilic bacterium Anoxybacillus flavithermus WK1.</title>
        <authorList>
            <person name="Saw J.H."/>
            <person name="Mountain B.W."/>
            <person name="Feng L."/>
            <person name="Omelchenko M.V."/>
            <person name="Hou S."/>
            <person name="Saito J.A."/>
            <person name="Stott M.B."/>
            <person name="Li D."/>
            <person name="Zhao G."/>
            <person name="Wu J."/>
            <person name="Galperin M.Y."/>
            <person name="Koonin E.V."/>
            <person name="Makarova K.S."/>
            <person name="Wolf Y.I."/>
            <person name="Rigden D.J."/>
            <person name="Dunfield P.F."/>
            <person name="Wang L."/>
            <person name="Alam M."/>
        </authorList>
    </citation>
    <scope>NUCLEOTIDE SEQUENCE [LARGE SCALE GENOMIC DNA]</scope>
    <source>
        <strain evidence="6">DSM 21510 / WK1</strain>
    </source>
</reference>
<dbReference type="eggNOG" id="COG3023">
    <property type="taxonomic scope" value="Bacteria"/>
</dbReference>
<dbReference type="GO" id="GO:0009253">
    <property type="term" value="P:peptidoglycan catabolic process"/>
    <property type="evidence" value="ECO:0007669"/>
    <property type="project" value="InterPro"/>
</dbReference>
<dbReference type="SUPFAM" id="SSF47090">
    <property type="entry name" value="PGBD-like"/>
    <property type="match status" value="1"/>
</dbReference>
<dbReference type="InterPro" id="IPR002502">
    <property type="entry name" value="Amidase_domain"/>
</dbReference>
<sequence length="396" mass="45596">MNKKQKSSQRSSGKTLKNSQTLIHASKNSVGQSHKQQKLPVSAAFFFFYCFVQTIYEMEHIVVYKNEQEEAKKMNELLALPQLKDIRHLLPTRSERSYKKTTIQQKTHIIIHHSLTKTGSAFAFANYHVSKGWPGIGYHFVIEQDGTIHFCNDLETISYHVGNHNPYCIGICLTGDFRTQQPTDEQKQSLRTLYKTLVNILPNYKDVKGHNELKGYEWKQCPCFNYAQVLTEDENIQIKEEVKRYTIQSGDTLWAISQKTGVSVKTLLRLNPHVDPRALQPGQQIIIEKLIKKEEVKTPSQPSNQTPKQQNPIEQLMNKLPNKVLRYGDRGEDVRILQQALNEIHFKCGEEDGVFGKKTLDAVKRVNLMFSGGNKNGIYDEKTKNYIISKLKEKMK</sequence>
<dbReference type="SMART" id="SM00644">
    <property type="entry name" value="Ami_2"/>
    <property type="match status" value="1"/>
</dbReference>
<dbReference type="PANTHER" id="PTHR11022">
    <property type="entry name" value="PEPTIDOGLYCAN RECOGNITION PROTEIN"/>
    <property type="match status" value="1"/>
</dbReference>
<dbReference type="eggNOG" id="COG1388">
    <property type="taxonomic scope" value="Bacteria"/>
</dbReference>
<organism evidence="5 6">
    <name type="scientific">Anoxybacillus flavithermus (strain DSM 21510 / WK1)</name>
    <dbReference type="NCBI Taxonomy" id="491915"/>
    <lineage>
        <taxon>Bacteria</taxon>
        <taxon>Bacillati</taxon>
        <taxon>Bacillota</taxon>
        <taxon>Bacilli</taxon>
        <taxon>Bacillales</taxon>
        <taxon>Anoxybacillaceae</taxon>
        <taxon>Anoxybacillus</taxon>
    </lineage>
</organism>
<evidence type="ECO:0000256" key="2">
    <source>
        <dbReference type="SAM" id="MobiDB-lite"/>
    </source>
</evidence>
<protein>
    <submittedName>
        <fullName evidence="5">N-acetylmuramoyl-L-alanine amidase fused to LysM and peptidoglycan binding domain</fullName>
    </submittedName>
</protein>
<gene>
    <name evidence="5" type="ordered locus">Aflv_0412</name>
</gene>
<dbReference type="InterPro" id="IPR036505">
    <property type="entry name" value="Amidase/PGRP_sf"/>
</dbReference>
<dbReference type="CDD" id="cd06583">
    <property type="entry name" value="PGRP"/>
    <property type="match status" value="1"/>
</dbReference>
<dbReference type="SUPFAM" id="SSF55846">
    <property type="entry name" value="N-acetylmuramoyl-L-alanine amidase-like"/>
    <property type="match status" value="1"/>
</dbReference>
<dbReference type="InterPro" id="IPR015510">
    <property type="entry name" value="PGRP"/>
</dbReference>
<comment type="similarity">
    <text evidence="1">Belongs to the N-acetylmuramoyl-L-alanine amidase 2 family.</text>
</comment>
<dbReference type="STRING" id="491915.Aflv_0412"/>
<feature type="transmembrane region" description="Helical" evidence="3">
    <location>
        <begin position="39"/>
        <end position="56"/>
    </location>
</feature>
<dbReference type="AlphaFoldDB" id="B7GK40"/>
<dbReference type="Gene3D" id="3.40.80.10">
    <property type="entry name" value="Peptidoglycan recognition protein-like"/>
    <property type="match status" value="1"/>
</dbReference>
<dbReference type="KEGG" id="afl:Aflv_0412"/>
<evidence type="ECO:0000259" key="4">
    <source>
        <dbReference type="PROSITE" id="PS51782"/>
    </source>
</evidence>
<dbReference type="Pfam" id="PF01471">
    <property type="entry name" value="PG_binding_1"/>
    <property type="match status" value="1"/>
</dbReference>
<dbReference type="CDD" id="cd00118">
    <property type="entry name" value="LysM"/>
    <property type="match status" value="1"/>
</dbReference>
<dbReference type="SMART" id="SM00701">
    <property type="entry name" value="PGRP"/>
    <property type="match status" value="1"/>
</dbReference>
<dbReference type="HOGENOM" id="CLU_695679_0_0_9"/>
<evidence type="ECO:0000256" key="1">
    <source>
        <dbReference type="ARBA" id="ARBA00007553"/>
    </source>
</evidence>
<dbReference type="PANTHER" id="PTHR11022:SF41">
    <property type="entry name" value="PEPTIDOGLYCAN-RECOGNITION PROTEIN LC-RELATED"/>
    <property type="match status" value="1"/>
</dbReference>
<keyword evidence="3" id="KW-0812">Transmembrane</keyword>
<dbReference type="SUPFAM" id="SSF54106">
    <property type="entry name" value="LysM domain"/>
    <property type="match status" value="1"/>
</dbReference>
<dbReference type="Gene3D" id="1.10.101.10">
    <property type="entry name" value="PGBD-like superfamily/PGBD"/>
    <property type="match status" value="1"/>
</dbReference>
<dbReference type="Pfam" id="PF01476">
    <property type="entry name" value="LysM"/>
    <property type="match status" value="1"/>
</dbReference>
<dbReference type="PROSITE" id="PS51782">
    <property type="entry name" value="LYSM"/>
    <property type="match status" value="1"/>
</dbReference>
<dbReference type="SMART" id="SM00257">
    <property type="entry name" value="LysM"/>
    <property type="match status" value="1"/>
</dbReference>
<feature type="region of interest" description="Disordered" evidence="2">
    <location>
        <begin position="1"/>
        <end position="20"/>
    </location>
</feature>
<evidence type="ECO:0000256" key="3">
    <source>
        <dbReference type="SAM" id="Phobius"/>
    </source>
</evidence>
<dbReference type="eggNOG" id="COG3409">
    <property type="taxonomic scope" value="Bacteria"/>
</dbReference>
<keyword evidence="3" id="KW-1133">Transmembrane helix</keyword>
<name>B7GK40_ANOFW</name>
<dbReference type="InterPro" id="IPR018392">
    <property type="entry name" value="LysM"/>
</dbReference>
<keyword evidence="3" id="KW-0472">Membrane</keyword>
<proteinExistence type="inferred from homology"/>
<dbReference type="InterPro" id="IPR036365">
    <property type="entry name" value="PGBD-like_sf"/>
</dbReference>
<dbReference type="InterPro" id="IPR036779">
    <property type="entry name" value="LysM_dom_sf"/>
</dbReference>
<dbReference type="Gene3D" id="3.10.350.10">
    <property type="entry name" value="LysM domain"/>
    <property type="match status" value="1"/>
</dbReference>
<dbReference type="EMBL" id="CP000922">
    <property type="protein sequence ID" value="ACJ32796.1"/>
    <property type="molecule type" value="Genomic_DNA"/>
</dbReference>
<dbReference type="InterPro" id="IPR002477">
    <property type="entry name" value="Peptidoglycan-bd-like"/>
</dbReference>
<dbReference type="GO" id="GO:0008270">
    <property type="term" value="F:zinc ion binding"/>
    <property type="evidence" value="ECO:0007669"/>
    <property type="project" value="InterPro"/>
</dbReference>
<dbReference type="InterPro" id="IPR006619">
    <property type="entry name" value="PGRP_domain_met/bac"/>
</dbReference>
<dbReference type="Pfam" id="PF01510">
    <property type="entry name" value="Amidase_2"/>
    <property type="match status" value="1"/>
</dbReference>